<sequence>MWILASISRVVRALLQALLAALSEAWLSDAALVVWAVQPVMKIAAIMGHMWWVLVMIFDQAGNVIGKWALPKAVG</sequence>
<dbReference type="Proteomes" id="UP000315369">
    <property type="component" value="Unassembled WGS sequence"/>
</dbReference>
<protein>
    <submittedName>
        <fullName evidence="1">Uncharacterized protein</fullName>
    </submittedName>
</protein>
<organism evidence="1 2">
    <name type="scientific">Myxococcus llanfairpwllgwyngyllgogerychwyrndrobwllllantysiliogogogochensis</name>
    <dbReference type="NCBI Taxonomy" id="2590453"/>
    <lineage>
        <taxon>Bacteria</taxon>
        <taxon>Pseudomonadati</taxon>
        <taxon>Myxococcota</taxon>
        <taxon>Myxococcia</taxon>
        <taxon>Myxococcales</taxon>
        <taxon>Cystobacterineae</taxon>
        <taxon>Myxococcaceae</taxon>
        <taxon>Myxococcus</taxon>
    </lineage>
</organism>
<accession>A0A540WMP7</accession>
<keyword evidence="2" id="KW-1185">Reference proteome</keyword>
<name>A0A540WMP7_9BACT</name>
<reference evidence="1 2" key="1">
    <citation type="submission" date="2019-06" db="EMBL/GenBank/DDBJ databases">
        <authorList>
            <person name="Livingstone P."/>
            <person name="Whitworth D."/>
        </authorList>
    </citation>
    <scope>NUCLEOTIDE SEQUENCE [LARGE SCALE GENOMIC DNA]</scope>
    <source>
        <strain evidence="1 2">AM401</strain>
    </source>
</reference>
<dbReference type="AlphaFoldDB" id="A0A540WMP7"/>
<evidence type="ECO:0000313" key="2">
    <source>
        <dbReference type="Proteomes" id="UP000315369"/>
    </source>
</evidence>
<comment type="caution">
    <text evidence="1">The sequence shown here is derived from an EMBL/GenBank/DDBJ whole genome shotgun (WGS) entry which is preliminary data.</text>
</comment>
<proteinExistence type="predicted"/>
<evidence type="ECO:0000313" key="1">
    <source>
        <dbReference type="EMBL" id="TQF10117.1"/>
    </source>
</evidence>
<dbReference type="EMBL" id="VIFM01000279">
    <property type="protein sequence ID" value="TQF10117.1"/>
    <property type="molecule type" value="Genomic_DNA"/>
</dbReference>
<gene>
    <name evidence="1" type="ORF">FJV41_41100</name>
</gene>